<dbReference type="SUPFAM" id="SSF46565">
    <property type="entry name" value="Chaperone J-domain"/>
    <property type="match status" value="1"/>
</dbReference>
<dbReference type="GO" id="GO:0042026">
    <property type="term" value="P:protein refolding"/>
    <property type="evidence" value="ECO:0007669"/>
    <property type="project" value="TreeGrafter"/>
</dbReference>
<keyword evidence="5" id="KW-1185">Reference proteome</keyword>
<sequence length="211" mass="24139">MINDPYSVLGISPSASNDEIKRAYRELSRKYHPDSYANNPLSGLAEEKFKEVQEAYDQIMRDRENGYQQSGSSYSNNTNTNSYSNYNGNDAMEFQAAYNYLSNRRYREALNVLAGIPNRNARWFYLSAIANEGIGNNIDAFNHAQQAANMEPGNREYRDLVNQMQFRNQRYQTRSYNYGNNRSFGTGNLCCDLWCADSLCECMGGDLISCM</sequence>
<evidence type="ECO:0000256" key="1">
    <source>
        <dbReference type="ARBA" id="ARBA00022705"/>
    </source>
</evidence>
<proteinExistence type="predicted"/>
<evidence type="ECO:0000313" key="5">
    <source>
        <dbReference type="Proteomes" id="UP000595897"/>
    </source>
</evidence>
<dbReference type="PANTHER" id="PTHR43096">
    <property type="entry name" value="DNAJ HOMOLOG 1, MITOCHONDRIAL-RELATED"/>
    <property type="match status" value="1"/>
</dbReference>
<evidence type="ECO:0000259" key="3">
    <source>
        <dbReference type="PROSITE" id="PS50076"/>
    </source>
</evidence>
<dbReference type="PANTHER" id="PTHR43096:SF52">
    <property type="entry name" value="DNAJ HOMOLOG 1, MITOCHONDRIAL-RELATED"/>
    <property type="match status" value="1"/>
</dbReference>
<name>A0A7R7ELB1_9FIRM</name>
<dbReference type="GO" id="GO:0051082">
    <property type="term" value="F:unfolded protein binding"/>
    <property type="evidence" value="ECO:0007669"/>
    <property type="project" value="TreeGrafter"/>
</dbReference>
<dbReference type="AlphaFoldDB" id="A0A7R7ELB1"/>
<dbReference type="CDD" id="cd06257">
    <property type="entry name" value="DnaJ"/>
    <property type="match status" value="1"/>
</dbReference>
<dbReference type="PROSITE" id="PS50076">
    <property type="entry name" value="DNAJ_2"/>
    <property type="match status" value="1"/>
</dbReference>
<keyword evidence="1" id="KW-0235">DNA replication</keyword>
<feature type="domain" description="J" evidence="3">
    <location>
        <begin position="4"/>
        <end position="71"/>
    </location>
</feature>
<dbReference type="InterPro" id="IPR001623">
    <property type="entry name" value="DnaJ_domain"/>
</dbReference>
<keyword evidence="2" id="KW-0143">Chaperone</keyword>
<dbReference type="RefSeq" id="WP_271715895.1">
    <property type="nucleotide sequence ID" value="NZ_AP024169.1"/>
</dbReference>
<dbReference type="KEGG" id="ahb:bsdtb5_19900"/>
<organism evidence="4 5">
    <name type="scientific">Anaeromicropila herbilytica</name>
    <dbReference type="NCBI Taxonomy" id="2785025"/>
    <lineage>
        <taxon>Bacteria</taxon>
        <taxon>Bacillati</taxon>
        <taxon>Bacillota</taxon>
        <taxon>Clostridia</taxon>
        <taxon>Lachnospirales</taxon>
        <taxon>Lachnospiraceae</taxon>
        <taxon>Anaeromicropila</taxon>
    </lineage>
</organism>
<dbReference type="Gene3D" id="1.10.287.110">
    <property type="entry name" value="DnaJ domain"/>
    <property type="match status" value="1"/>
</dbReference>
<reference evidence="4 5" key="1">
    <citation type="submission" date="2020-11" db="EMBL/GenBank/DDBJ databases">
        <title>Draft genome sequencing of a Lachnospiraceae strain isolated from anoxic soil subjected to BSD treatment.</title>
        <authorList>
            <person name="Uek A."/>
            <person name="Tonouchi A."/>
        </authorList>
    </citation>
    <scope>NUCLEOTIDE SEQUENCE [LARGE SCALE GENOMIC DNA]</scope>
    <source>
        <strain evidence="4 5">TB5</strain>
    </source>
</reference>
<dbReference type="GO" id="GO:0005737">
    <property type="term" value="C:cytoplasm"/>
    <property type="evidence" value="ECO:0007669"/>
    <property type="project" value="TreeGrafter"/>
</dbReference>
<dbReference type="SMART" id="SM00271">
    <property type="entry name" value="DnaJ"/>
    <property type="match status" value="1"/>
</dbReference>
<protein>
    <submittedName>
        <fullName evidence="4">Molecular chaperone</fullName>
    </submittedName>
</protein>
<dbReference type="Proteomes" id="UP000595897">
    <property type="component" value="Chromosome"/>
</dbReference>
<evidence type="ECO:0000256" key="2">
    <source>
        <dbReference type="ARBA" id="ARBA00023186"/>
    </source>
</evidence>
<dbReference type="EMBL" id="AP024169">
    <property type="protein sequence ID" value="BCN30695.1"/>
    <property type="molecule type" value="Genomic_DNA"/>
</dbReference>
<dbReference type="Pfam" id="PF00226">
    <property type="entry name" value="DnaJ"/>
    <property type="match status" value="1"/>
</dbReference>
<gene>
    <name evidence="4" type="ORF">bsdtb5_19900</name>
</gene>
<dbReference type="GO" id="GO:0006260">
    <property type="term" value="P:DNA replication"/>
    <property type="evidence" value="ECO:0007669"/>
    <property type="project" value="UniProtKB-KW"/>
</dbReference>
<evidence type="ECO:0000313" key="4">
    <source>
        <dbReference type="EMBL" id="BCN30695.1"/>
    </source>
</evidence>
<accession>A0A7R7ELB1</accession>
<dbReference type="PRINTS" id="PR00625">
    <property type="entry name" value="JDOMAIN"/>
</dbReference>
<dbReference type="InterPro" id="IPR036869">
    <property type="entry name" value="J_dom_sf"/>
</dbReference>